<dbReference type="AlphaFoldDB" id="A0A0B6YGN8"/>
<sequence>TPQHHPQPQQHHHPMPPPQVHHQQSLLGNRPERRGRRKRDDNIRNQRSERNQSNRANFSSQAPAAADNFTMEANSFPPLPGALSSIASSEISHENRMSDIVRGISRLPGTSNSGATRGSSTTPSPVATPVPAQVAAGISSGQHHGLSASAILDTRSGDDGDSALEDDTTSSSQEEVDTDVNSIESRSVRS</sequence>
<evidence type="ECO:0000256" key="1">
    <source>
        <dbReference type="SAM" id="MobiDB-lite"/>
    </source>
</evidence>
<organism evidence="2">
    <name type="scientific">Arion vulgaris</name>
    <dbReference type="NCBI Taxonomy" id="1028688"/>
    <lineage>
        <taxon>Eukaryota</taxon>
        <taxon>Metazoa</taxon>
        <taxon>Spiralia</taxon>
        <taxon>Lophotrochozoa</taxon>
        <taxon>Mollusca</taxon>
        <taxon>Gastropoda</taxon>
        <taxon>Heterobranchia</taxon>
        <taxon>Euthyneura</taxon>
        <taxon>Panpulmonata</taxon>
        <taxon>Eupulmonata</taxon>
        <taxon>Stylommatophora</taxon>
        <taxon>Helicina</taxon>
        <taxon>Arionoidea</taxon>
        <taxon>Arionidae</taxon>
        <taxon>Arion</taxon>
    </lineage>
</organism>
<proteinExistence type="predicted"/>
<feature type="compositionally biased region" description="Polar residues" evidence="1">
    <location>
        <begin position="108"/>
        <end position="118"/>
    </location>
</feature>
<feature type="compositionally biased region" description="Polar residues" evidence="1">
    <location>
        <begin position="179"/>
        <end position="190"/>
    </location>
</feature>
<reference evidence="2" key="1">
    <citation type="submission" date="2014-12" db="EMBL/GenBank/DDBJ databases">
        <title>Insight into the proteome of Arion vulgaris.</title>
        <authorList>
            <person name="Aradska J."/>
            <person name="Bulat T."/>
            <person name="Smidak R."/>
            <person name="Sarate P."/>
            <person name="Gangsoo J."/>
            <person name="Sialana F."/>
            <person name="Bilban M."/>
            <person name="Lubec G."/>
        </authorList>
    </citation>
    <scope>NUCLEOTIDE SEQUENCE</scope>
    <source>
        <tissue evidence="2">Skin</tissue>
    </source>
</reference>
<dbReference type="EMBL" id="HACG01007820">
    <property type="protein sequence ID" value="CEK54685.1"/>
    <property type="molecule type" value="Transcribed_RNA"/>
</dbReference>
<gene>
    <name evidence="2" type="primary">ORF23409</name>
</gene>
<feature type="non-terminal residue" evidence="2">
    <location>
        <position position="190"/>
    </location>
</feature>
<feature type="compositionally biased region" description="Low complexity" evidence="1">
    <location>
        <begin position="119"/>
        <end position="136"/>
    </location>
</feature>
<feature type="compositionally biased region" description="Acidic residues" evidence="1">
    <location>
        <begin position="159"/>
        <end position="178"/>
    </location>
</feature>
<accession>A0A0B6YGN8</accession>
<evidence type="ECO:0000313" key="2">
    <source>
        <dbReference type="EMBL" id="CEK54685.1"/>
    </source>
</evidence>
<name>A0A0B6YGN8_9EUPU</name>
<feature type="non-terminal residue" evidence="2">
    <location>
        <position position="1"/>
    </location>
</feature>
<protein>
    <submittedName>
        <fullName evidence="2">Uncharacterized protein</fullName>
    </submittedName>
</protein>
<feature type="compositionally biased region" description="Basic and acidic residues" evidence="1">
    <location>
        <begin position="38"/>
        <end position="52"/>
    </location>
</feature>
<feature type="region of interest" description="Disordered" evidence="1">
    <location>
        <begin position="1"/>
        <end position="190"/>
    </location>
</feature>